<feature type="transmembrane region" description="Helical" evidence="1">
    <location>
        <begin position="30"/>
        <end position="47"/>
    </location>
</feature>
<dbReference type="AlphaFoldDB" id="A0A1E3I1U0"/>
<keyword evidence="3" id="KW-1185">Reference proteome</keyword>
<dbReference type="GeneID" id="30196942"/>
<dbReference type="Proteomes" id="UP000094819">
    <property type="component" value="Unassembled WGS sequence"/>
</dbReference>
<protein>
    <submittedName>
        <fullName evidence="2">Uncharacterized protein</fullName>
    </submittedName>
</protein>
<organism evidence="2 3">
    <name type="scientific">Cryptococcus wingfieldii CBS 7118</name>
    <dbReference type="NCBI Taxonomy" id="1295528"/>
    <lineage>
        <taxon>Eukaryota</taxon>
        <taxon>Fungi</taxon>
        <taxon>Dikarya</taxon>
        <taxon>Basidiomycota</taxon>
        <taxon>Agaricomycotina</taxon>
        <taxon>Tremellomycetes</taxon>
        <taxon>Tremellales</taxon>
        <taxon>Cryptococcaceae</taxon>
        <taxon>Cryptococcus</taxon>
    </lineage>
</organism>
<keyword evidence="1" id="KW-0812">Transmembrane</keyword>
<dbReference type="EMBL" id="AWGH01000040">
    <property type="protein sequence ID" value="ODN82509.1"/>
    <property type="molecule type" value="Genomic_DNA"/>
</dbReference>
<dbReference type="RefSeq" id="XP_019028336.1">
    <property type="nucleotide sequence ID" value="XM_019179719.1"/>
</dbReference>
<evidence type="ECO:0000256" key="1">
    <source>
        <dbReference type="SAM" id="Phobius"/>
    </source>
</evidence>
<accession>A0A1E3I1U0</accession>
<comment type="caution">
    <text evidence="2">The sequence shown here is derived from an EMBL/GenBank/DDBJ whole genome shotgun (WGS) entry which is preliminary data.</text>
</comment>
<keyword evidence="1" id="KW-1133">Transmembrane helix</keyword>
<gene>
    <name evidence="2" type="ORF">L198_07731</name>
</gene>
<evidence type="ECO:0000313" key="3">
    <source>
        <dbReference type="Proteomes" id="UP000094819"/>
    </source>
</evidence>
<proteinExistence type="predicted"/>
<sequence>MPPSTTSDPSRSESFRALIYIVLQQYYDFIFFWTDVFAHIITIVVLAKMEYPFHLPRVQAPNLGRWHTPDRQC</sequence>
<keyword evidence="1" id="KW-0472">Membrane</keyword>
<reference evidence="2 3" key="1">
    <citation type="submission" date="2016-06" db="EMBL/GenBank/DDBJ databases">
        <title>Evolution of pathogenesis and genome organization in the Tremellales.</title>
        <authorList>
            <person name="Cuomo C."/>
            <person name="Litvintseva A."/>
            <person name="Heitman J."/>
            <person name="Chen Y."/>
            <person name="Sun S."/>
            <person name="Springer D."/>
            <person name="Dromer F."/>
            <person name="Young S."/>
            <person name="Zeng Q."/>
            <person name="Chapman S."/>
            <person name="Gujja S."/>
            <person name="Saif S."/>
            <person name="Birren B."/>
        </authorList>
    </citation>
    <scope>NUCLEOTIDE SEQUENCE [LARGE SCALE GENOMIC DNA]</scope>
    <source>
        <strain evidence="2 3">CBS 7118</strain>
    </source>
</reference>
<evidence type="ECO:0000313" key="2">
    <source>
        <dbReference type="EMBL" id="ODN82509.1"/>
    </source>
</evidence>
<name>A0A1E3I1U0_9TREE</name>